<dbReference type="Gene3D" id="3.30.70.270">
    <property type="match status" value="1"/>
</dbReference>
<protein>
    <recommendedName>
        <fullName evidence="7">Diguanylate cyclase</fullName>
    </recommendedName>
</protein>
<dbReference type="PROSITE" id="PS50883">
    <property type="entry name" value="EAL"/>
    <property type="match status" value="1"/>
</dbReference>
<dbReference type="InterPro" id="IPR035919">
    <property type="entry name" value="EAL_sf"/>
</dbReference>
<evidence type="ECO:0000259" key="4">
    <source>
        <dbReference type="PROSITE" id="PS50887"/>
    </source>
</evidence>
<evidence type="ECO:0000313" key="5">
    <source>
        <dbReference type="EMBL" id="CAH0530392.1"/>
    </source>
</evidence>
<dbReference type="SMART" id="SM00052">
    <property type="entry name" value="EAL"/>
    <property type="match status" value="1"/>
</dbReference>
<gene>
    <name evidence="5" type="ORF">VHP8226_04035</name>
</gene>
<keyword evidence="1" id="KW-0812">Transmembrane</keyword>
<dbReference type="InterPro" id="IPR003660">
    <property type="entry name" value="HAMP_dom"/>
</dbReference>
<dbReference type="SUPFAM" id="SSF141868">
    <property type="entry name" value="EAL domain-like"/>
    <property type="match status" value="1"/>
</dbReference>
<dbReference type="InterPro" id="IPR042461">
    <property type="entry name" value="LapD_MoxY_peri_C"/>
</dbReference>
<proteinExistence type="predicted"/>
<feature type="domain" description="EAL" evidence="2">
    <location>
        <begin position="404"/>
        <end position="636"/>
    </location>
</feature>
<dbReference type="Proteomes" id="UP000838160">
    <property type="component" value="Unassembled WGS sequence"/>
</dbReference>
<dbReference type="Pfam" id="PF16448">
    <property type="entry name" value="LapD_MoxY_N"/>
    <property type="match status" value="1"/>
</dbReference>
<reference evidence="5" key="1">
    <citation type="submission" date="2021-12" db="EMBL/GenBank/DDBJ databases">
        <authorList>
            <person name="Rodrigo-Torres L."/>
            <person name="Arahal R. D."/>
            <person name="Lucena T."/>
        </authorList>
    </citation>
    <scope>NUCLEOTIDE SEQUENCE</scope>
    <source>
        <strain evidence="5">CECT 8226</strain>
    </source>
</reference>
<evidence type="ECO:0000259" key="2">
    <source>
        <dbReference type="PROSITE" id="PS50883"/>
    </source>
</evidence>
<dbReference type="InterPro" id="IPR043128">
    <property type="entry name" value="Rev_trsase/Diguanyl_cyclase"/>
</dbReference>
<dbReference type="PANTHER" id="PTHR33121:SF70">
    <property type="entry name" value="SIGNALING PROTEIN YKOW"/>
    <property type="match status" value="1"/>
</dbReference>
<dbReference type="CDD" id="cd01949">
    <property type="entry name" value="GGDEF"/>
    <property type="match status" value="1"/>
</dbReference>
<comment type="caution">
    <text evidence="5">The sequence shown here is derived from an EMBL/GenBank/DDBJ whole genome shotgun (WGS) entry which is preliminary data.</text>
</comment>
<evidence type="ECO:0000256" key="1">
    <source>
        <dbReference type="SAM" id="Phobius"/>
    </source>
</evidence>
<accession>A0ABN8DLP9</accession>
<dbReference type="Pfam" id="PF00563">
    <property type="entry name" value="EAL"/>
    <property type="match status" value="1"/>
</dbReference>
<sequence length="636" mass="71703">MTLFRQLVVGMIAVFIMLLVSVFVIEFNTTRNFLEQQQRSEVNNTINTVGLALAPYLQDKDPVAVESVINALFDGSTYSTVRLVFLDNNQEIIRRYPIAPNDVPSWFSHLELFKPIMDSRVVTSGWLQLAQIEIISHPGSAYSQLWHAFKNLALVFVAILLLGLVAISWILRRALKPLNAIVKKMDQVANKQFGQPLERPNTKDLIAVVDGINSMSKHLEISFSLQAKEAQQLRERAYMDSVSQLGNRAYFTAQLEQWLSESSLGGLAILDAQFVKEAYKDQGYHAGDELVKELSDLLSVTINIPNCTIARISSNEFGFIFPNIDQDELKMVASAIVSCIQDMSSDPTGLSKAQASLGVVYSQEHKDSSQMLSTLDNALTEAKSNPEIDYGYISSQTHATTLGKQQWRMVVEEAINNDWVQFRFQAANSKSGDIFHKEVFSSIDTGEQRYTANQYLLALEQLGASQLFDEHVIQSVIKVLERDDTADPIAINIAASSLEQPSFIRWISSVLNKHRRITHKLHFEIPEICFVDNPDNTALFCHALRSAGAKFGVDNYGRHFKSLAYLNEFRPDYVKLDYLYTHHLDDEKQKFTLSSVSRTAHNLSITTIASRVETQTQLDLLSEHFVDIFQGFIVDK</sequence>
<keyword evidence="1" id="KW-1133">Transmembrane helix</keyword>
<dbReference type="PANTHER" id="PTHR33121">
    <property type="entry name" value="CYCLIC DI-GMP PHOSPHODIESTERASE PDEF"/>
    <property type="match status" value="1"/>
</dbReference>
<dbReference type="EMBL" id="CAKLCM010000003">
    <property type="protein sequence ID" value="CAH0530392.1"/>
    <property type="molecule type" value="Genomic_DNA"/>
</dbReference>
<dbReference type="NCBIfam" id="TIGR00254">
    <property type="entry name" value="GGDEF"/>
    <property type="match status" value="1"/>
</dbReference>
<evidence type="ECO:0008006" key="7">
    <source>
        <dbReference type="Google" id="ProtNLM"/>
    </source>
</evidence>
<dbReference type="InterPro" id="IPR029787">
    <property type="entry name" value="Nucleotide_cyclase"/>
</dbReference>
<feature type="domain" description="GGDEF" evidence="4">
    <location>
        <begin position="263"/>
        <end position="395"/>
    </location>
</feature>
<name>A0ABN8DLP9_9VIBR</name>
<dbReference type="InterPro" id="IPR001633">
    <property type="entry name" value="EAL_dom"/>
</dbReference>
<dbReference type="InterPro" id="IPR032244">
    <property type="entry name" value="LapD_MoxY_N"/>
</dbReference>
<dbReference type="PROSITE" id="PS50887">
    <property type="entry name" value="GGDEF"/>
    <property type="match status" value="1"/>
</dbReference>
<keyword evidence="6" id="KW-1185">Reference proteome</keyword>
<dbReference type="PROSITE" id="PS50885">
    <property type="entry name" value="HAMP"/>
    <property type="match status" value="1"/>
</dbReference>
<keyword evidence="1" id="KW-0472">Membrane</keyword>
<feature type="transmembrane region" description="Helical" evidence="1">
    <location>
        <begin position="6"/>
        <end position="25"/>
    </location>
</feature>
<dbReference type="Gene3D" id="6.20.270.20">
    <property type="entry name" value="LapD/MoxY periplasmic domain"/>
    <property type="match status" value="1"/>
</dbReference>
<feature type="domain" description="HAMP" evidence="3">
    <location>
        <begin position="172"/>
        <end position="224"/>
    </location>
</feature>
<organism evidence="5 6">
    <name type="scientific">Vibrio hippocampi</name>
    <dbReference type="NCBI Taxonomy" id="654686"/>
    <lineage>
        <taxon>Bacteria</taxon>
        <taxon>Pseudomonadati</taxon>
        <taxon>Pseudomonadota</taxon>
        <taxon>Gammaproteobacteria</taxon>
        <taxon>Vibrionales</taxon>
        <taxon>Vibrionaceae</taxon>
        <taxon>Vibrio</taxon>
    </lineage>
</organism>
<feature type="transmembrane region" description="Helical" evidence="1">
    <location>
        <begin position="152"/>
        <end position="171"/>
    </location>
</feature>
<dbReference type="Gene3D" id="3.30.110.200">
    <property type="match status" value="1"/>
</dbReference>
<dbReference type="InterPro" id="IPR050706">
    <property type="entry name" value="Cyclic-di-GMP_PDE-like"/>
</dbReference>
<dbReference type="RefSeq" id="WP_237486943.1">
    <property type="nucleotide sequence ID" value="NZ_CAKLCM010000003.1"/>
</dbReference>
<dbReference type="Gene3D" id="3.20.20.450">
    <property type="entry name" value="EAL domain"/>
    <property type="match status" value="1"/>
</dbReference>
<dbReference type="CDD" id="cd01948">
    <property type="entry name" value="EAL"/>
    <property type="match status" value="1"/>
</dbReference>
<evidence type="ECO:0000313" key="6">
    <source>
        <dbReference type="Proteomes" id="UP000838160"/>
    </source>
</evidence>
<dbReference type="Pfam" id="PF00990">
    <property type="entry name" value="GGDEF"/>
    <property type="match status" value="1"/>
</dbReference>
<dbReference type="InterPro" id="IPR000160">
    <property type="entry name" value="GGDEF_dom"/>
</dbReference>
<dbReference type="SMART" id="SM00267">
    <property type="entry name" value="GGDEF"/>
    <property type="match status" value="1"/>
</dbReference>
<dbReference type="SUPFAM" id="SSF55073">
    <property type="entry name" value="Nucleotide cyclase"/>
    <property type="match status" value="1"/>
</dbReference>
<evidence type="ECO:0000259" key="3">
    <source>
        <dbReference type="PROSITE" id="PS50885"/>
    </source>
</evidence>